<accession>A0A437M174</accession>
<evidence type="ECO:0000313" key="2">
    <source>
        <dbReference type="Proteomes" id="UP000282957"/>
    </source>
</evidence>
<evidence type="ECO:0000313" key="1">
    <source>
        <dbReference type="EMBL" id="RVT91460.1"/>
    </source>
</evidence>
<keyword evidence="2" id="KW-1185">Reference proteome</keyword>
<comment type="caution">
    <text evidence="1">The sequence shown here is derived from an EMBL/GenBank/DDBJ whole genome shotgun (WGS) entry which is preliminary data.</text>
</comment>
<reference evidence="1 2" key="1">
    <citation type="submission" date="2019-01" db="EMBL/GenBank/DDBJ databases">
        <authorList>
            <person name="Chen W.-M."/>
        </authorList>
    </citation>
    <scope>NUCLEOTIDE SEQUENCE [LARGE SCALE GENOMIC DNA]</scope>
    <source>
        <strain evidence="1 2">CCP-6</strain>
    </source>
</reference>
<dbReference type="RefSeq" id="WP_127789878.1">
    <property type="nucleotide sequence ID" value="NZ_SACL01000011.1"/>
</dbReference>
<dbReference type="AlphaFoldDB" id="A0A437M174"/>
<gene>
    <name evidence="1" type="ORF">EOD42_22655</name>
</gene>
<proteinExistence type="predicted"/>
<sequence length="203" mass="22845">MALLLNLGAFLISGALAVAWWRCQLVAKRRYEVAEQLLIAADAAANGLRNVRQSRADDLDAARIHPNGFSPSPWQTSTNRLQEADELIKKLRQATTLAEFHFGSQLTEALRDLIAIYRTLVDANRQLYFDHPANKMYPDPEHTARRAEWEAAIDALKGDKPDLQITAAMKEATETFGPLLRPALLNYLLPCIERSPRRKRSIA</sequence>
<dbReference type="EMBL" id="SACL01000011">
    <property type="protein sequence ID" value="RVT91460.1"/>
    <property type="molecule type" value="Genomic_DNA"/>
</dbReference>
<name>A0A437M174_9PROT</name>
<dbReference type="Proteomes" id="UP000282957">
    <property type="component" value="Unassembled WGS sequence"/>
</dbReference>
<protein>
    <submittedName>
        <fullName evidence="1">Uncharacterized protein</fullName>
    </submittedName>
</protein>
<organism evidence="1 2">
    <name type="scientific">Rhodovarius crocodyli</name>
    <dbReference type="NCBI Taxonomy" id="1979269"/>
    <lineage>
        <taxon>Bacteria</taxon>
        <taxon>Pseudomonadati</taxon>
        <taxon>Pseudomonadota</taxon>
        <taxon>Alphaproteobacteria</taxon>
        <taxon>Acetobacterales</taxon>
        <taxon>Roseomonadaceae</taxon>
        <taxon>Rhodovarius</taxon>
    </lineage>
</organism>